<keyword evidence="3" id="KW-0515">Mutator protein</keyword>
<dbReference type="Gene3D" id="3.90.79.10">
    <property type="entry name" value="Nucleoside Triphosphate Pyrophosphohydrolase"/>
    <property type="match status" value="1"/>
</dbReference>
<evidence type="ECO:0000256" key="1">
    <source>
        <dbReference type="ARBA" id="ARBA00001946"/>
    </source>
</evidence>
<keyword evidence="6" id="KW-0227">DNA damage</keyword>
<evidence type="ECO:0000256" key="10">
    <source>
        <dbReference type="ARBA" id="ARBA00035861"/>
    </source>
</evidence>
<dbReference type="InterPro" id="IPR047127">
    <property type="entry name" value="MutT-like"/>
</dbReference>
<evidence type="ECO:0000256" key="14">
    <source>
        <dbReference type="ARBA" id="ARBA00041592"/>
    </source>
</evidence>
<proteinExistence type="inferred from homology"/>
<keyword evidence="9" id="KW-0234">DNA repair</keyword>
<dbReference type="PROSITE" id="PS51462">
    <property type="entry name" value="NUDIX"/>
    <property type="match status" value="1"/>
</dbReference>
<evidence type="ECO:0000256" key="13">
    <source>
        <dbReference type="ARBA" id="ARBA00040794"/>
    </source>
</evidence>
<evidence type="ECO:0000313" key="18">
    <source>
        <dbReference type="EMBL" id="MFC5192181.1"/>
    </source>
</evidence>
<keyword evidence="7 18" id="KW-0378">Hydrolase</keyword>
<evidence type="ECO:0000256" key="11">
    <source>
        <dbReference type="ARBA" id="ARBA00036904"/>
    </source>
</evidence>
<dbReference type="EMBL" id="JBHSKS010000007">
    <property type="protein sequence ID" value="MFC5192181.1"/>
    <property type="molecule type" value="Genomic_DNA"/>
</dbReference>
<evidence type="ECO:0000256" key="4">
    <source>
        <dbReference type="ARBA" id="ARBA00022705"/>
    </source>
</evidence>
<dbReference type="EC" id="3.6.1.55" evidence="12"/>
<dbReference type="PRINTS" id="PR00502">
    <property type="entry name" value="NUDIXFAMILY"/>
</dbReference>
<organism evidence="18 19">
    <name type="scientific">Algoriphagus aquatilis</name>
    <dbReference type="NCBI Taxonomy" id="490186"/>
    <lineage>
        <taxon>Bacteria</taxon>
        <taxon>Pseudomonadati</taxon>
        <taxon>Bacteroidota</taxon>
        <taxon>Cytophagia</taxon>
        <taxon>Cytophagales</taxon>
        <taxon>Cyclobacteriaceae</taxon>
        <taxon>Algoriphagus</taxon>
    </lineage>
</organism>
<evidence type="ECO:0000256" key="9">
    <source>
        <dbReference type="ARBA" id="ARBA00023204"/>
    </source>
</evidence>
<dbReference type="CDD" id="cd03425">
    <property type="entry name" value="NUDIX_MutT_NudA_like"/>
    <property type="match status" value="1"/>
</dbReference>
<keyword evidence="19" id="KW-1185">Reference proteome</keyword>
<comment type="catalytic activity">
    <reaction evidence="11">
        <text>8-oxo-GTP + H2O = 8-oxo-GMP + diphosphate + H(+)</text>
        <dbReference type="Rhea" id="RHEA:67616"/>
        <dbReference type="ChEBI" id="CHEBI:15377"/>
        <dbReference type="ChEBI" id="CHEBI:15378"/>
        <dbReference type="ChEBI" id="CHEBI:33019"/>
        <dbReference type="ChEBI" id="CHEBI:143553"/>
        <dbReference type="ChEBI" id="CHEBI:145694"/>
    </reaction>
</comment>
<dbReference type="InterPro" id="IPR020476">
    <property type="entry name" value="Nudix_hydrolase"/>
</dbReference>
<comment type="catalytic activity">
    <reaction evidence="10">
        <text>8-oxo-dGTP + H2O = 8-oxo-dGMP + diphosphate + H(+)</text>
        <dbReference type="Rhea" id="RHEA:31575"/>
        <dbReference type="ChEBI" id="CHEBI:15377"/>
        <dbReference type="ChEBI" id="CHEBI:15378"/>
        <dbReference type="ChEBI" id="CHEBI:33019"/>
        <dbReference type="ChEBI" id="CHEBI:63224"/>
        <dbReference type="ChEBI" id="CHEBI:77896"/>
        <dbReference type="EC" id="3.6.1.55"/>
    </reaction>
</comment>
<dbReference type="Pfam" id="PF00293">
    <property type="entry name" value="NUDIX"/>
    <property type="match status" value="1"/>
</dbReference>
<evidence type="ECO:0000256" key="15">
    <source>
        <dbReference type="ARBA" id="ARBA00041979"/>
    </source>
</evidence>
<evidence type="ECO:0000256" key="3">
    <source>
        <dbReference type="ARBA" id="ARBA00022457"/>
    </source>
</evidence>
<evidence type="ECO:0000313" key="19">
    <source>
        <dbReference type="Proteomes" id="UP001596163"/>
    </source>
</evidence>
<dbReference type="SUPFAM" id="SSF55811">
    <property type="entry name" value="Nudix"/>
    <property type="match status" value="1"/>
</dbReference>
<dbReference type="InterPro" id="IPR015797">
    <property type="entry name" value="NUDIX_hydrolase-like_dom_sf"/>
</dbReference>
<dbReference type="RefSeq" id="WP_377914943.1">
    <property type="nucleotide sequence ID" value="NZ_JBHSKS010000007.1"/>
</dbReference>
<dbReference type="Proteomes" id="UP001596163">
    <property type="component" value="Unassembled WGS sequence"/>
</dbReference>
<gene>
    <name evidence="18" type="ORF">ACFPIK_10405</name>
</gene>
<evidence type="ECO:0000256" key="2">
    <source>
        <dbReference type="ARBA" id="ARBA00005582"/>
    </source>
</evidence>
<comment type="cofactor">
    <cofactor evidence="1">
        <name>Mg(2+)</name>
        <dbReference type="ChEBI" id="CHEBI:18420"/>
    </cofactor>
</comment>
<dbReference type="PANTHER" id="PTHR47707:SF1">
    <property type="entry name" value="NUDIX HYDROLASE FAMILY PROTEIN"/>
    <property type="match status" value="1"/>
</dbReference>
<sequence>MKIIPVTCAIILQDGKVLLAQRSESMDLPGKWEFPGGKLEEGEDPESCLIREIKEELAIDIRVTATLTPVEFDYPTKTIRLLPFVAQWIGGEIDLAEHAQYGWYDQNQLFSLDLAPADLPILHELTEKWINLV</sequence>
<comment type="similarity">
    <text evidence="2">Belongs to the Nudix hydrolase family.</text>
</comment>
<comment type="caution">
    <text evidence="18">The sequence shown here is derived from an EMBL/GenBank/DDBJ whole genome shotgun (WGS) entry which is preliminary data.</text>
</comment>
<dbReference type="InterPro" id="IPR000086">
    <property type="entry name" value="NUDIX_hydrolase_dom"/>
</dbReference>
<evidence type="ECO:0000259" key="17">
    <source>
        <dbReference type="PROSITE" id="PS51462"/>
    </source>
</evidence>
<evidence type="ECO:0000256" key="5">
    <source>
        <dbReference type="ARBA" id="ARBA00022723"/>
    </source>
</evidence>
<keyword evidence="5" id="KW-0479">Metal-binding</keyword>
<evidence type="ECO:0000256" key="7">
    <source>
        <dbReference type="ARBA" id="ARBA00022801"/>
    </source>
</evidence>
<evidence type="ECO:0000256" key="12">
    <source>
        <dbReference type="ARBA" id="ARBA00038905"/>
    </source>
</evidence>
<dbReference type="PANTHER" id="PTHR47707">
    <property type="entry name" value="8-OXO-DGTP DIPHOSPHATASE"/>
    <property type="match status" value="1"/>
</dbReference>
<evidence type="ECO:0000256" key="16">
    <source>
        <dbReference type="ARBA" id="ARBA00042798"/>
    </source>
</evidence>
<reference evidence="19" key="1">
    <citation type="journal article" date="2019" name="Int. J. Syst. Evol. Microbiol.">
        <title>The Global Catalogue of Microorganisms (GCM) 10K type strain sequencing project: providing services to taxonomists for standard genome sequencing and annotation.</title>
        <authorList>
            <consortium name="The Broad Institute Genomics Platform"/>
            <consortium name="The Broad Institute Genome Sequencing Center for Infectious Disease"/>
            <person name="Wu L."/>
            <person name="Ma J."/>
        </authorList>
    </citation>
    <scope>NUCLEOTIDE SEQUENCE [LARGE SCALE GENOMIC DNA]</scope>
    <source>
        <strain evidence="19">CGMCC 1.7030</strain>
    </source>
</reference>
<evidence type="ECO:0000256" key="8">
    <source>
        <dbReference type="ARBA" id="ARBA00022842"/>
    </source>
</evidence>
<keyword evidence="4" id="KW-0235">DNA replication</keyword>
<keyword evidence="8" id="KW-0460">Magnesium</keyword>
<feature type="domain" description="Nudix hydrolase" evidence="17">
    <location>
        <begin position="1"/>
        <end position="127"/>
    </location>
</feature>
<accession>A0ABW0BX99</accession>
<protein>
    <recommendedName>
        <fullName evidence="13">8-oxo-dGTP diphosphatase</fullName>
        <ecNumber evidence="12">3.6.1.55</ecNumber>
    </recommendedName>
    <alternativeName>
        <fullName evidence="16">7,8-dihydro-8-oxoguanine-triphosphatase</fullName>
    </alternativeName>
    <alternativeName>
        <fullName evidence="15">Mutator protein MutT</fullName>
    </alternativeName>
    <alternativeName>
        <fullName evidence="14">dGTP pyrophosphohydrolase</fullName>
    </alternativeName>
</protein>
<dbReference type="GO" id="GO:0016787">
    <property type="term" value="F:hydrolase activity"/>
    <property type="evidence" value="ECO:0007669"/>
    <property type="project" value="UniProtKB-KW"/>
</dbReference>
<evidence type="ECO:0000256" key="6">
    <source>
        <dbReference type="ARBA" id="ARBA00022763"/>
    </source>
</evidence>
<name>A0ABW0BX99_9BACT</name>